<dbReference type="KEGG" id="cyj:Cyan7822_1780"/>
<dbReference type="Pfam" id="PF00924">
    <property type="entry name" value="MS_channel_2nd"/>
    <property type="match status" value="1"/>
</dbReference>
<keyword evidence="6 7" id="KW-0472">Membrane</keyword>
<dbReference type="Proteomes" id="UP000008206">
    <property type="component" value="Chromosome"/>
</dbReference>
<evidence type="ECO:0000259" key="8">
    <source>
        <dbReference type="PROSITE" id="PS50042"/>
    </source>
</evidence>
<dbReference type="InterPro" id="IPR045275">
    <property type="entry name" value="MscS_archaea/bacteria_type"/>
</dbReference>
<keyword evidence="5 7" id="KW-1133">Transmembrane helix</keyword>
<dbReference type="Gene3D" id="3.30.70.100">
    <property type="match status" value="1"/>
</dbReference>
<dbReference type="EMBL" id="CP002198">
    <property type="protein sequence ID" value="ADN13767.1"/>
    <property type="molecule type" value="Genomic_DNA"/>
</dbReference>
<dbReference type="AlphaFoldDB" id="E0U8M1"/>
<dbReference type="InterPro" id="IPR011014">
    <property type="entry name" value="MscS_channel_TM-2"/>
</dbReference>
<evidence type="ECO:0000256" key="7">
    <source>
        <dbReference type="SAM" id="Phobius"/>
    </source>
</evidence>
<dbReference type="eggNOG" id="COG0668">
    <property type="taxonomic scope" value="Bacteria"/>
</dbReference>
<evidence type="ECO:0000256" key="2">
    <source>
        <dbReference type="ARBA" id="ARBA00008017"/>
    </source>
</evidence>
<feature type="transmembrane region" description="Helical" evidence="7">
    <location>
        <begin position="82"/>
        <end position="103"/>
    </location>
</feature>
<comment type="similarity">
    <text evidence="2">Belongs to the MscS (TC 1.A.23) family.</text>
</comment>
<dbReference type="SMART" id="SM00100">
    <property type="entry name" value="cNMP"/>
    <property type="match status" value="1"/>
</dbReference>
<dbReference type="InterPro" id="IPR010920">
    <property type="entry name" value="LSM_dom_sf"/>
</dbReference>
<sequence length="485" mass="55421">MTDFIIKQNWFVWTWVLILGFPMLMLLLNEFVVQLERQQKPLVTPVRILRNLVVPTLAIFLLLVKVLQLAEEAILVRLIETVLWIFIIYAVLTLINILLFEQARPESWQSQVPKLFLDLSRFFLILVGTALVLSSVWKTDLGALLTALGVGSLVIGLALQDSLGNIFSGIALLFERPIRSGDWVEIGDKVGKVIEVTWRSVHLQTWNRDLLVIPNSELAKSNFRNLSRPTGLHVETFEVGFSYDDPPNRVKQILKTTARETQGVLSDPEPFVQTTGYKDFYINYKVGLFIDDYGQSRKILDEFITRIWYAAKRHHLTIPYPIQNQYEYQGVAPIPEDRVLRITEILRSIPSLSMIDPLLLDQLNDNITTQKYGKGEIVIAQEQRLLGLYIILQGRVQLWVRDRTGNTQPVLELSEGDFFGVQASLLSDHQSDVSVEALEDLEVLILDTETLQLLLLRSPRFALELGELMESRRKLVQAAKSSLFQ</sequence>
<feature type="domain" description="Cyclic nucleotide-binding" evidence="8">
    <location>
        <begin position="351"/>
        <end position="455"/>
    </location>
</feature>
<evidence type="ECO:0000256" key="6">
    <source>
        <dbReference type="ARBA" id="ARBA00023136"/>
    </source>
</evidence>
<dbReference type="HOGENOM" id="CLU_032479_3_0_3"/>
<feature type="transmembrane region" description="Helical" evidence="7">
    <location>
        <begin position="115"/>
        <end position="135"/>
    </location>
</feature>
<evidence type="ECO:0000256" key="4">
    <source>
        <dbReference type="ARBA" id="ARBA00022692"/>
    </source>
</evidence>
<dbReference type="PANTHER" id="PTHR30221:SF1">
    <property type="entry name" value="SMALL-CONDUCTANCE MECHANOSENSITIVE CHANNEL"/>
    <property type="match status" value="1"/>
</dbReference>
<organism evidence="9 10">
    <name type="scientific">Gloeothece verrucosa (strain PCC 7822)</name>
    <name type="common">Cyanothece sp. (strain PCC 7822)</name>
    <dbReference type="NCBI Taxonomy" id="497965"/>
    <lineage>
        <taxon>Bacteria</taxon>
        <taxon>Bacillati</taxon>
        <taxon>Cyanobacteriota</taxon>
        <taxon>Cyanophyceae</taxon>
        <taxon>Oscillatoriophycideae</taxon>
        <taxon>Chroococcales</taxon>
        <taxon>Aphanothecaceae</taxon>
        <taxon>Gloeothece</taxon>
        <taxon>Gloeothece verrucosa</taxon>
    </lineage>
</organism>
<dbReference type="InterPro" id="IPR011066">
    <property type="entry name" value="MscS_channel_C_sf"/>
</dbReference>
<dbReference type="InterPro" id="IPR000595">
    <property type="entry name" value="cNMP-bd_dom"/>
</dbReference>
<dbReference type="InterPro" id="IPR014710">
    <property type="entry name" value="RmlC-like_jellyroll"/>
</dbReference>
<dbReference type="InterPro" id="IPR006685">
    <property type="entry name" value="MscS_channel_2nd"/>
</dbReference>
<dbReference type="RefSeq" id="WP_013321874.1">
    <property type="nucleotide sequence ID" value="NC_014501.1"/>
</dbReference>
<dbReference type="GO" id="GO:0005886">
    <property type="term" value="C:plasma membrane"/>
    <property type="evidence" value="ECO:0007669"/>
    <property type="project" value="UniProtKB-SubCell"/>
</dbReference>
<keyword evidence="4 7" id="KW-0812">Transmembrane</keyword>
<dbReference type="Gene3D" id="2.30.30.60">
    <property type="match status" value="1"/>
</dbReference>
<dbReference type="SUPFAM" id="SSF82689">
    <property type="entry name" value="Mechanosensitive channel protein MscS (YggB), C-terminal domain"/>
    <property type="match status" value="1"/>
</dbReference>
<evidence type="ECO:0000256" key="5">
    <source>
        <dbReference type="ARBA" id="ARBA00022989"/>
    </source>
</evidence>
<dbReference type="InterPro" id="IPR018490">
    <property type="entry name" value="cNMP-bd_dom_sf"/>
</dbReference>
<dbReference type="InterPro" id="IPR049278">
    <property type="entry name" value="MS_channel_C"/>
</dbReference>
<evidence type="ECO:0000256" key="3">
    <source>
        <dbReference type="ARBA" id="ARBA00022475"/>
    </source>
</evidence>
<name>E0U8M1_GLOV7</name>
<protein>
    <submittedName>
        <fullName evidence="9">Cyclic nucleotide-regulated small mechanosensitive ion channel</fullName>
    </submittedName>
</protein>
<feature type="transmembrane region" description="Helical" evidence="7">
    <location>
        <begin position="141"/>
        <end position="159"/>
    </location>
</feature>
<dbReference type="OrthoDB" id="9809206at2"/>
<dbReference type="InterPro" id="IPR023408">
    <property type="entry name" value="MscS_beta-dom_sf"/>
</dbReference>
<dbReference type="Gene3D" id="1.10.287.1260">
    <property type="match status" value="1"/>
</dbReference>
<dbReference type="eggNOG" id="COG0664">
    <property type="taxonomic scope" value="Bacteria"/>
</dbReference>
<comment type="subcellular location">
    <subcellularLocation>
        <location evidence="1">Cell membrane</location>
        <topology evidence="1">Multi-pass membrane protein</topology>
    </subcellularLocation>
</comment>
<dbReference type="SUPFAM" id="SSF50182">
    <property type="entry name" value="Sm-like ribonucleoproteins"/>
    <property type="match status" value="1"/>
</dbReference>
<gene>
    <name evidence="9" type="ordered locus">Cyan7822_1780</name>
</gene>
<dbReference type="Gene3D" id="2.60.120.10">
    <property type="entry name" value="Jelly Rolls"/>
    <property type="match status" value="1"/>
</dbReference>
<reference evidence="10" key="1">
    <citation type="journal article" date="2011" name="MBio">
        <title>Novel metabolic attributes of the genus Cyanothece, comprising a group of unicellular nitrogen-fixing Cyanobacteria.</title>
        <authorList>
            <person name="Bandyopadhyay A."/>
            <person name="Elvitigala T."/>
            <person name="Welsh E."/>
            <person name="Stockel J."/>
            <person name="Liberton M."/>
            <person name="Min H."/>
            <person name="Sherman L.A."/>
            <person name="Pakrasi H.B."/>
        </authorList>
    </citation>
    <scope>NUCLEOTIDE SEQUENCE [LARGE SCALE GENOMIC DNA]</scope>
    <source>
        <strain evidence="10">PCC 7822</strain>
    </source>
</reference>
<dbReference type="PANTHER" id="PTHR30221">
    <property type="entry name" value="SMALL-CONDUCTANCE MECHANOSENSITIVE CHANNEL"/>
    <property type="match status" value="1"/>
</dbReference>
<proteinExistence type="inferred from homology"/>
<feature type="transmembrane region" description="Helical" evidence="7">
    <location>
        <begin position="52"/>
        <end position="70"/>
    </location>
</feature>
<dbReference type="InterPro" id="IPR049142">
    <property type="entry name" value="MS_channel_1st"/>
</dbReference>
<dbReference type="CDD" id="cd00038">
    <property type="entry name" value="CAP_ED"/>
    <property type="match status" value="1"/>
</dbReference>
<dbReference type="SUPFAM" id="SSF51206">
    <property type="entry name" value="cAMP-binding domain-like"/>
    <property type="match status" value="1"/>
</dbReference>
<evidence type="ECO:0000313" key="10">
    <source>
        <dbReference type="Proteomes" id="UP000008206"/>
    </source>
</evidence>
<evidence type="ECO:0000256" key="1">
    <source>
        <dbReference type="ARBA" id="ARBA00004651"/>
    </source>
</evidence>
<accession>E0U8M1</accession>
<keyword evidence="3" id="KW-1003">Cell membrane</keyword>
<dbReference type="PROSITE" id="PS50042">
    <property type="entry name" value="CNMP_BINDING_3"/>
    <property type="match status" value="1"/>
</dbReference>
<feature type="transmembrane region" description="Helical" evidence="7">
    <location>
        <begin position="12"/>
        <end position="32"/>
    </location>
</feature>
<keyword evidence="10" id="KW-1185">Reference proteome</keyword>
<dbReference type="Pfam" id="PF21088">
    <property type="entry name" value="MS_channel_1st"/>
    <property type="match status" value="1"/>
</dbReference>
<evidence type="ECO:0000313" key="9">
    <source>
        <dbReference type="EMBL" id="ADN13767.1"/>
    </source>
</evidence>
<dbReference type="Pfam" id="PF00027">
    <property type="entry name" value="cNMP_binding"/>
    <property type="match status" value="1"/>
</dbReference>
<dbReference type="STRING" id="497965.Cyan7822_1780"/>
<dbReference type="SUPFAM" id="SSF82861">
    <property type="entry name" value="Mechanosensitive channel protein MscS (YggB), transmembrane region"/>
    <property type="match status" value="1"/>
</dbReference>
<dbReference type="GO" id="GO:0008381">
    <property type="term" value="F:mechanosensitive monoatomic ion channel activity"/>
    <property type="evidence" value="ECO:0007669"/>
    <property type="project" value="InterPro"/>
</dbReference>
<dbReference type="Pfam" id="PF21082">
    <property type="entry name" value="MS_channel_3rd"/>
    <property type="match status" value="1"/>
</dbReference>